<dbReference type="GO" id="GO:0072546">
    <property type="term" value="C:EMC complex"/>
    <property type="evidence" value="ECO:0007669"/>
    <property type="project" value="TreeGrafter"/>
</dbReference>
<organism evidence="8 9">
    <name type="scientific">Cymbomonas tetramitiformis</name>
    <dbReference type="NCBI Taxonomy" id="36881"/>
    <lineage>
        <taxon>Eukaryota</taxon>
        <taxon>Viridiplantae</taxon>
        <taxon>Chlorophyta</taxon>
        <taxon>Pyramimonadophyceae</taxon>
        <taxon>Pyramimonadales</taxon>
        <taxon>Pyramimonadaceae</taxon>
        <taxon>Cymbomonas</taxon>
    </lineage>
</organism>
<reference evidence="8 9" key="1">
    <citation type="journal article" date="2015" name="Genome Biol. Evol.">
        <title>Comparative Genomics of a Bacterivorous Green Alga Reveals Evolutionary Causalities and Consequences of Phago-Mixotrophic Mode of Nutrition.</title>
        <authorList>
            <person name="Burns J.A."/>
            <person name="Paasch A."/>
            <person name="Narechania A."/>
            <person name="Kim E."/>
        </authorList>
    </citation>
    <scope>NUCLEOTIDE SEQUENCE [LARGE SCALE GENOMIC DNA]</scope>
    <source>
        <strain evidence="8 9">PLY_AMNH</strain>
    </source>
</reference>
<evidence type="ECO:0000256" key="4">
    <source>
        <dbReference type="ARBA" id="ARBA00022692"/>
    </source>
</evidence>
<keyword evidence="9" id="KW-1185">Reference proteome</keyword>
<evidence type="ECO:0000256" key="2">
    <source>
        <dbReference type="ARBA" id="ARBA00005376"/>
    </source>
</evidence>
<comment type="caution">
    <text evidence="8">The sequence shown here is derived from an EMBL/GenBank/DDBJ whole genome shotgun (WGS) entry which is preliminary data.</text>
</comment>
<evidence type="ECO:0000256" key="5">
    <source>
        <dbReference type="ARBA" id="ARBA00022989"/>
    </source>
</evidence>
<evidence type="ECO:0000256" key="1">
    <source>
        <dbReference type="ARBA" id="ARBA00004141"/>
    </source>
</evidence>
<dbReference type="Pfam" id="PF01956">
    <property type="entry name" value="EMC3_TMCO1"/>
    <property type="match status" value="1"/>
</dbReference>
<keyword evidence="4" id="KW-0812">Transmembrane</keyword>
<dbReference type="AlphaFoldDB" id="A0AAE0BRQ3"/>
<dbReference type="GO" id="GO:0034975">
    <property type="term" value="P:protein folding in endoplasmic reticulum"/>
    <property type="evidence" value="ECO:0007669"/>
    <property type="project" value="TreeGrafter"/>
</dbReference>
<dbReference type="PIRSF" id="PIRSF010045">
    <property type="entry name" value="DUF850_TM_euk"/>
    <property type="match status" value="1"/>
</dbReference>
<dbReference type="InterPro" id="IPR002809">
    <property type="entry name" value="EMC3/TMCO1"/>
</dbReference>
<accession>A0AAE0BRQ3</accession>
<protein>
    <recommendedName>
        <fullName evidence="3 7">ER membrane protein complex subunit 3</fullName>
    </recommendedName>
</protein>
<dbReference type="PANTHER" id="PTHR13116">
    <property type="entry name" value="ER MEMBRANE PROTEIN COMPLEX SUBUNIT 3"/>
    <property type="match status" value="1"/>
</dbReference>
<keyword evidence="6" id="KW-0472">Membrane</keyword>
<evidence type="ECO:0000256" key="6">
    <source>
        <dbReference type="ARBA" id="ARBA00023136"/>
    </source>
</evidence>
<sequence length="236" mass="27035">MFLLGVLRHFVSKLMKGSDRKVELKTVREGQSIIRSQRLRTNAGYIPATAFGLKKVVFTNKETGVFHENVESKTPANPFQAMGQPTDPSQLLDMMKKNLSMVVPQILTFNWVNFFFSGFVVAKVPFPLTMRFRGMLQRGIELQALDVTYVSSLSWYFLNLIGLRGLFSIVLGENTIDDTQIMQQQMTMGVGDAPKAYIQERENLELLKHQWILPVVEKYTEKLLMDKLGIPDERKR</sequence>
<dbReference type="PANTHER" id="PTHR13116:SF5">
    <property type="entry name" value="ER MEMBRANE PROTEIN COMPLEX SUBUNIT 3"/>
    <property type="match status" value="1"/>
</dbReference>
<gene>
    <name evidence="8" type="ORF">CYMTET_49303</name>
</gene>
<dbReference type="EMBL" id="LGRX02033521">
    <property type="protein sequence ID" value="KAK3240899.1"/>
    <property type="molecule type" value="Genomic_DNA"/>
</dbReference>
<name>A0AAE0BRQ3_9CHLO</name>
<evidence type="ECO:0000313" key="9">
    <source>
        <dbReference type="Proteomes" id="UP001190700"/>
    </source>
</evidence>
<keyword evidence="5" id="KW-1133">Transmembrane helix</keyword>
<dbReference type="Proteomes" id="UP001190700">
    <property type="component" value="Unassembled WGS sequence"/>
</dbReference>
<evidence type="ECO:0000313" key="8">
    <source>
        <dbReference type="EMBL" id="KAK3240899.1"/>
    </source>
</evidence>
<dbReference type="InterPro" id="IPR008568">
    <property type="entry name" value="EMC3"/>
</dbReference>
<evidence type="ECO:0000256" key="7">
    <source>
        <dbReference type="PIRNR" id="PIRNR010045"/>
    </source>
</evidence>
<comment type="subcellular location">
    <subcellularLocation>
        <location evidence="1">Membrane</location>
        <topology evidence="1">Multi-pass membrane protein</topology>
    </subcellularLocation>
</comment>
<comment type="similarity">
    <text evidence="2 7">Belongs to the EMC3 family.</text>
</comment>
<evidence type="ECO:0000256" key="3">
    <source>
        <dbReference type="ARBA" id="ARBA00020822"/>
    </source>
</evidence>
<dbReference type="SMART" id="SM01415">
    <property type="entry name" value="DUF106"/>
    <property type="match status" value="1"/>
</dbReference>
<proteinExistence type="inferred from homology"/>